<evidence type="ECO:0000313" key="2">
    <source>
        <dbReference type="EMBL" id="VAW67206.1"/>
    </source>
</evidence>
<dbReference type="SUPFAM" id="SSF56281">
    <property type="entry name" value="Metallo-hydrolase/oxidoreductase"/>
    <property type="match status" value="1"/>
</dbReference>
<dbReference type="CDD" id="cd16282">
    <property type="entry name" value="metallo-hydrolase-like_MBL-fold"/>
    <property type="match status" value="1"/>
</dbReference>
<organism evidence="2">
    <name type="scientific">hydrothermal vent metagenome</name>
    <dbReference type="NCBI Taxonomy" id="652676"/>
    <lineage>
        <taxon>unclassified sequences</taxon>
        <taxon>metagenomes</taxon>
        <taxon>ecological metagenomes</taxon>
    </lineage>
</organism>
<reference evidence="2" key="1">
    <citation type="submission" date="2018-06" db="EMBL/GenBank/DDBJ databases">
        <authorList>
            <person name="Zhirakovskaya E."/>
        </authorList>
    </citation>
    <scope>NUCLEOTIDE SEQUENCE</scope>
</reference>
<feature type="domain" description="Metallo-beta-lactamase" evidence="1">
    <location>
        <begin position="54"/>
        <end position="240"/>
    </location>
</feature>
<dbReference type="Pfam" id="PF00753">
    <property type="entry name" value="Lactamase_B"/>
    <property type="match status" value="1"/>
</dbReference>
<proteinExistence type="predicted"/>
<accession>A0A3B0YFR5</accession>
<dbReference type="AlphaFoldDB" id="A0A3B0YFR5"/>
<dbReference type="GO" id="GO:0016787">
    <property type="term" value="F:hydrolase activity"/>
    <property type="evidence" value="ECO:0007669"/>
    <property type="project" value="UniProtKB-KW"/>
</dbReference>
<evidence type="ECO:0000259" key="1">
    <source>
        <dbReference type="SMART" id="SM00849"/>
    </source>
</evidence>
<dbReference type="InterPro" id="IPR050855">
    <property type="entry name" value="NDM-1-like"/>
</dbReference>
<dbReference type="PANTHER" id="PTHR42951">
    <property type="entry name" value="METALLO-BETA-LACTAMASE DOMAIN-CONTAINING"/>
    <property type="match status" value="1"/>
</dbReference>
<dbReference type="InterPro" id="IPR036866">
    <property type="entry name" value="RibonucZ/Hydroxyglut_hydro"/>
</dbReference>
<dbReference type="Gene3D" id="3.60.15.10">
    <property type="entry name" value="Ribonuclease Z/Hydroxyacylglutathione hydrolase-like"/>
    <property type="match status" value="1"/>
</dbReference>
<gene>
    <name evidence="2" type="ORF">MNBD_GAMMA09-3060</name>
</gene>
<keyword evidence="2" id="KW-0378">Hydrolase</keyword>
<dbReference type="EMBL" id="UOFI01000093">
    <property type="protein sequence ID" value="VAW67206.1"/>
    <property type="molecule type" value="Genomic_DNA"/>
</dbReference>
<name>A0A3B0YFR5_9ZZZZ</name>
<sequence length="314" mass="35776">MNRITLIITFLFFSSSVCSNEYFERYKAEKINETVYVIHGPRELPNAVNRGFMNNPAFIVADKSVIVIDPGTSHETGSMLLREISKITDKPVSHIFNTHIHGDHWLANDIIRQQYPQVKIIADQRMIKKAKSGVAQLWIDRMEKMTEYASKGTKIAYPDTPVSSGQQIKVAGKTFNIHSVGVAHSDTDIMIEYVEGSTLFTGDNAANRRIMRMDDGDFRDSIKAMEKAVALKLKYYVPGHGRTGGVEIVQMQKEYFDTLYSQVVRYYEEGLEDFEMKPKIEAILNKFKDWSGFNSELGKHISLAKLEVEKAEFE</sequence>
<dbReference type="SMART" id="SM00849">
    <property type="entry name" value="Lactamase_B"/>
    <property type="match status" value="1"/>
</dbReference>
<protein>
    <submittedName>
        <fullName evidence="2">MBL-fold metallo-hydrolase superfamily</fullName>
    </submittedName>
</protein>
<dbReference type="InterPro" id="IPR001279">
    <property type="entry name" value="Metallo-B-lactamas"/>
</dbReference>
<dbReference type="PANTHER" id="PTHR42951:SF20">
    <property type="entry name" value="BETA LACTAMASE"/>
    <property type="match status" value="1"/>
</dbReference>